<feature type="compositionally biased region" description="Basic and acidic residues" evidence="7">
    <location>
        <begin position="471"/>
        <end position="481"/>
    </location>
</feature>
<dbReference type="GO" id="GO:0003730">
    <property type="term" value="F:mRNA 3'-UTR binding"/>
    <property type="evidence" value="ECO:0000318"/>
    <property type="project" value="GO_Central"/>
</dbReference>
<keyword evidence="3" id="KW-0963">Cytoplasm</keyword>
<reference evidence="9" key="2">
    <citation type="submission" date="2021-01" db="UniProtKB">
        <authorList>
            <consortium name="EnsemblMetazoa"/>
        </authorList>
    </citation>
    <scope>IDENTIFICATION</scope>
</reference>
<dbReference type="SUPFAM" id="SSF54791">
    <property type="entry name" value="Eukaryotic type KH-domain (KH-domain type I)"/>
    <property type="match status" value="2"/>
</dbReference>
<evidence type="ECO:0000313" key="9">
    <source>
        <dbReference type="EnsemblMetazoa" id="XP_030837532"/>
    </source>
</evidence>
<keyword evidence="5 6" id="KW-0694">RNA-binding</keyword>
<keyword evidence="4" id="KW-0677">Repeat</keyword>
<dbReference type="GO" id="GO:0043005">
    <property type="term" value="C:neuron projection"/>
    <property type="evidence" value="ECO:0000318"/>
    <property type="project" value="GO_Central"/>
</dbReference>
<dbReference type="PROSITE" id="PS50084">
    <property type="entry name" value="KH_TYPE_1"/>
    <property type="match status" value="2"/>
</dbReference>
<feature type="compositionally biased region" description="Acidic residues" evidence="7">
    <location>
        <begin position="539"/>
        <end position="555"/>
    </location>
</feature>
<comment type="similarity">
    <text evidence="2">Belongs to the FMR1 family.</text>
</comment>
<dbReference type="PANTHER" id="PTHR10603">
    <property type="entry name" value="FRAGILE X MENTAL RETARDATION SYNDROME-RELATED PROTEIN"/>
    <property type="match status" value="1"/>
</dbReference>
<dbReference type="FunFam" id="3.30.1370.10:FF:000004">
    <property type="entry name" value="Fragile X mental retardation 1, isoform CRA_e"/>
    <property type="match status" value="1"/>
</dbReference>
<evidence type="ECO:0000256" key="2">
    <source>
        <dbReference type="ARBA" id="ARBA00006633"/>
    </source>
</evidence>
<feature type="compositionally biased region" description="Gly residues" evidence="7">
    <location>
        <begin position="423"/>
        <end position="435"/>
    </location>
</feature>
<dbReference type="InterPro" id="IPR004087">
    <property type="entry name" value="KH_dom"/>
</dbReference>
<dbReference type="Gene3D" id="2.30.30.140">
    <property type="match status" value="2"/>
</dbReference>
<dbReference type="Pfam" id="PF17904">
    <property type="entry name" value="KH_9"/>
    <property type="match status" value="1"/>
</dbReference>
<dbReference type="Gene3D" id="3.30.1370.10">
    <property type="entry name" value="K Homology domain, type 1"/>
    <property type="match status" value="2"/>
</dbReference>
<dbReference type="AlphaFoldDB" id="A0A7M7NK80"/>
<dbReference type="OrthoDB" id="424249at2759"/>
<proteinExistence type="inferred from homology"/>
<evidence type="ECO:0000259" key="8">
    <source>
        <dbReference type="PROSITE" id="PS51641"/>
    </source>
</evidence>
<dbReference type="CDD" id="cd22427">
    <property type="entry name" value="KH_I_FMR1_FXR_rpt3"/>
    <property type="match status" value="1"/>
</dbReference>
<feature type="compositionally biased region" description="Basic and acidic residues" evidence="7">
    <location>
        <begin position="397"/>
        <end position="417"/>
    </location>
</feature>
<dbReference type="OMA" id="SNEHEAC"/>
<evidence type="ECO:0000256" key="1">
    <source>
        <dbReference type="ARBA" id="ARBA00004331"/>
    </source>
</evidence>
<organism evidence="9 10">
    <name type="scientific">Strongylocentrotus purpuratus</name>
    <name type="common">Purple sea urchin</name>
    <dbReference type="NCBI Taxonomy" id="7668"/>
    <lineage>
        <taxon>Eukaryota</taxon>
        <taxon>Metazoa</taxon>
        <taxon>Echinodermata</taxon>
        <taxon>Eleutherozoa</taxon>
        <taxon>Echinozoa</taxon>
        <taxon>Echinoidea</taxon>
        <taxon>Euechinoidea</taxon>
        <taxon>Echinacea</taxon>
        <taxon>Camarodonta</taxon>
        <taxon>Echinidea</taxon>
        <taxon>Strongylocentrotidae</taxon>
        <taxon>Strongylocentrotus</taxon>
    </lineage>
</organism>
<dbReference type="KEGG" id="spu:576173"/>
<dbReference type="GeneID" id="576173"/>
<dbReference type="InterPro" id="IPR036612">
    <property type="entry name" value="KH_dom_type_1_sf"/>
</dbReference>
<dbReference type="FunFam" id="3.30.1370.10:FF:000053">
    <property type="entry name" value="Fragile X mental retardation syndrome-related protein 1"/>
    <property type="match status" value="1"/>
</dbReference>
<reference evidence="10" key="1">
    <citation type="submission" date="2015-02" db="EMBL/GenBank/DDBJ databases">
        <title>Genome sequencing for Strongylocentrotus purpuratus.</title>
        <authorList>
            <person name="Murali S."/>
            <person name="Liu Y."/>
            <person name="Vee V."/>
            <person name="English A."/>
            <person name="Wang M."/>
            <person name="Skinner E."/>
            <person name="Han Y."/>
            <person name="Muzny D.M."/>
            <person name="Worley K.C."/>
            <person name="Gibbs R.A."/>
        </authorList>
    </citation>
    <scope>NUCLEOTIDE SEQUENCE</scope>
</reference>
<dbReference type="PROSITE" id="PS51641">
    <property type="entry name" value="AGENET_LIKE"/>
    <property type="match status" value="2"/>
</dbReference>
<dbReference type="GO" id="GO:0045727">
    <property type="term" value="P:positive regulation of translation"/>
    <property type="evidence" value="ECO:0000318"/>
    <property type="project" value="GO_Central"/>
</dbReference>
<dbReference type="FunCoup" id="A0A7M7NK80">
    <property type="interactions" value="1242"/>
</dbReference>
<evidence type="ECO:0000256" key="5">
    <source>
        <dbReference type="ARBA" id="ARBA00022884"/>
    </source>
</evidence>
<dbReference type="InterPro" id="IPR040148">
    <property type="entry name" value="FMR1"/>
</dbReference>
<dbReference type="CDD" id="cd20402">
    <property type="entry name" value="Tudor_Agenet_FMRP-like_rpt1"/>
    <property type="match status" value="1"/>
</dbReference>
<evidence type="ECO:0000256" key="7">
    <source>
        <dbReference type="SAM" id="MobiDB-lite"/>
    </source>
</evidence>
<feature type="domain" description="Agenet-like" evidence="8">
    <location>
        <begin position="9"/>
        <end position="57"/>
    </location>
</feature>
<feature type="compositionally biased region" description="Basic residues" evidence="7">
    <location>
        <begin position="482"/>
        <end position="498"/>
    </location>
</feature>
<dbReference type="Proteomes" id="UP000007110">
    <property type="component" value="Unassembled WGS sequence"/>
</dbReference>
<dbReference type="GO" id="GO:0010494">
    <property type="term" value="C:cytoplasmic stress granule"/>
    <property type="evidence" value="ECO:0000318"/>
    <property type="project" value="GO_Central"/>
</dbReference>
<feature type="compositionally biased region" description="Basic residues" evidence="7">
    <location>
        <begin position="567"/>
        <end position="581"/>
    </location>
</feature>
<evidence type="ECO:0000313" key="10">
    <source>
        <dbReference type="Proteomes" id="UP000007110"/>
    </source>
</evidence>
<dbReference type="GO" id="GO:0051028">
    <property type="term" value="P:mRNA transport"/>
    <property type="evidence" value="ECO:0000318"/>
    <property type="project" value="GO_Central"/>
</dbReference>
<dbReference type="Pfam" id="PF00013">
    <property type="entry name" value="KH_1"/>
    <property type="match status" value="2"/>
</dbReference>
<evidence type="ECO:0000256" key="4">
    <source>
        <dbReference type="ARBA" id="ARBA00022737"/>
    </source>
</evidence>
<dbReference type="EnsemblMetazoa" id="XM_030981672">
    <property type="protein sequence ID" value="XP_030837532"/>
    <property type="gene ID" value="LOC576173"/>
</dbReference>
<keyword evidence="10" id="KW-1185">Reference proteome</keyword>
<dbReference type="Pfam" id="PF18336">
    <property type="entry name" value="Tudor_FRX1"/>
    <property type="match status" value="1"/>
</dbReference>
<feature type="compositionally biased region" description="Basic and acidic residues" evidence="7">
    <location>
        <begin position="527"/>
        <end position="538"/>
    </location>
</feature>
<dbReference type="GO" id="GO:0005634">
    <property type="term" value="C:nucleus"/>
    <property type="evidence" value="ECO:0000318"/>
    <property type="project" value="GO_Central"/>
</dbReference>
<evidence type="ECO:0000256" key="3">
    <source>
        <dbReference type="ARBA" id="ARBA00022490"/>
    </source>
</evidence>
<comment type="subcellular location">
    <subcellularLocation>
        <location evidence="1">Cytoplasm</location>
        <location evidence="1">Cytoplasmic ribonucleoprotein granule</location>
    </subcellularLocation>
</comment>
<dbReference type="GO" id="GO:0048170">
    <property type="term" value="P:positive regulation of long-term neuronal synaptic plasticity"/>
    <property type="evidence" value="ECO:0000318"/>
    <property type="project" value="GO_Central"/>
</dbReference>
<feature type="domain" description="Agenet-like" evidence="8">
    <location>
        <begin position="71"/>
        <end position="123"/>
    </location>
</feature>
<dbReference type="GO" id="GO:0048513">
    <property type="term" value="P:animal organ development"/>
    <property type="evidence" value="ECO:0000318"/>
    <property type="project" value="GO_Central"/>
</dbReference>
<dbReference type="Pfam" id="PF12235">
    <property type="entry name" value="FXMRP1_C_core"/>
    <property type="match status" value="1"/>
</dbReference>
<feature type="region of interest" description="Disordered" evidence="7">
    <location>
        <begin position="385"/>
        <end position="727"/>
    </location>
</feature>
<evidence type="ECO:0000256" key="6">
    <source>
        <dbReference type="PROSITE-ProRule" id="PRU00117"/>
    </source>
</evidence>
<dbReference type="GO" id="GO:0045182">
    <property type="term" value="F:translation regulator activity"/>
    <property type="evidence" value="ECO:0000318"/>
    <property type="project" value="GO_Central"/>
</dbReference>
<dbReference type="CDD" id="cd22425">
    <property type="entry name" value="KH_I_FMR1_FXR_rpt1"/>
    <property type="match status" value="1"/>
</dbReference>
<protein>
    <recommendedName>
        <fullName evidence="8">Agenet-like domain-containing protein</fullName>
    </recommendedName>
</protein>
<dbReference type="RefSeq" id="XP_030837532.1">
    <property type="nucleotide sequence ID" value="XM_030981672.1"/>
</dbReference>
<dbReference type="GO" id="GO:0098793">
    <property type="term" value="C:presynapse"/>
    <property type="evidence" value="ECO:0007669"/>
    <property type="project" value="GOC"/>
</dbReference>
<dbReference type="SMART" id="SM00322">
    <property type="entry name" value="KH"/>
    <property type="match status" value="2"/>
</dbReference>
<dbReference type="InterPro" id="IPR040472">
    <property type="entry name" value="FMRP_KH0"/>
</dbReference>
<dbReference type="InterPro" id="IPR004088">
    <property type="entry name" value="KH_dom_type_1"/>
</dbReference>
<dbReference type="InterPro" id="IPR041560">
    <property type="entry name" value="Tudor_FRM1"/>
</dbReference>
<dbReference type="InParanoid" id="A0A7M7NK80"/>
<dbReference type="CDD" id="cd22426">
    <property type="entry name" value="KH_I_FMR1_FXR_rpt2"/>
    <property type="match status" value="1"/>
</dbReference>
<feature type="compositionally biased region" description="Low complexity" evidence="7">
    <location>
        <begin position="603"/>
        <end position="615"/>
    </location>
</feature>
<dbReference type="InterPro" id="IPR022034">
    <property type="entry name" value="FMR1-like_C_core"/>
</dbReference>
<dbReference type="GO" id="GO:0099577">
    <property type="term" value="P:regulation of translation at presynapse, modulating synaptic transmission"/>
    <property type="evidence" value="ECO:0000318"/>
    <property type="project" value="GO_Central"/>
</dbReference>
<dbReference type="PANTHER" id="PTHR10603:SF7">
    <property type="entry name" value="FRAGILE X MESSENGER RIBONUCLEOPROTEIN 1 HOMOLOG"/>
    <property type="match status" value="1"/>
</dbReference>
<accession>A0A7M7NK80</accession>
<dbReference type="GO" id="GO:0043488">
    <property type="term" value="P:regulation of mRNA stability"/>
    <property type="evidence" value="ECO:0000318"/>
    <property type="project" value="GO_Central"/>
</dbReference>
<sequence length="727" mass="80608">MDFETIMEDFVGVEVRDANGAFYKAVLKNILDDEASIAFENNWTAERRVPINVVRLPPEASREVLELKADDEIEVYSRSFEGEPCGWWRAKIQMVKGEFFVIEYTGYDATYNEIVQGDRLRRINPNGCLSKDSIHRAVVNVPTELRQFCKDASNHRDYVKATNALLVTYSEDENALVVFATSAQGVKKAQMLSDMHIRNLKEKILMLSRAEVAAQQLEVTKHQTDSCMEEFEVKEELMGLAIGSHGANIMNARKVEGVKRVDLEENTCTFRVYGDTPEAVKKARSMLEFSDDYITVPRHLIGKVIGKNGRVIQEIVDKSGVVRVKVKGDNERGQMEDDGVVPFVFVGTKDAIENAKILLEYHLAHLKDMEDLRIQRLHIDEQLRSMGHSAGTYPSMGRERRGDRGYGSDQSLDDHGGYRGRGRGMSGGRGIPGRGRGQRGRSFTDTSRSGSEREEPRSSSWADRAAVSDDQGYRRNDDGPRYRRGGGGRGSFRGRGRAPYRGGGGGGRPPVMRDSQRPSSPLSGTDDDIRHDHRRRQDDEDDTVLEDTTTVDEDVTNNNGADDQQNRRRPTKKPKKRRPKGVKPGGDKEEDTDTSKTGSPQFNRRPSGPRNRSNGHPGNSGRDDNSAGEQRTSGPPRPNADMPNGRASANSKPPPQEQREQREQRGGGGGGGRGRYSRPRPRGGPTTNGNMTGSDTERLPAKGKQGNDAPVSSAEKEPKEGLTNGTV</sequence>
<name>A0A7M7NK80_STRPU</name>